<dbReference type="PANTHER" id="PTHR24148">
    <property type="entry name" value="ANKYRIN REPEAT DOMAIN-CONTAINING PROTEIN 39 HOMOLOG-RELATED"/>
    <property type="match status" value="1"/>
</dbReference>
<proteinExistence type="predicted"/>
<organism evidence="2 3">
    <name type="scientific">Lasiosphaeris hirsuta</name>
    <dbReference type="NCBI Taxonomy" id="260670"/>
    <lineage>
        <taxon>Eukaryota</taxon>
        <taxon>Fungi</taxon>
        <taxon>Dikarya</taxon>
        <taxon>Ascomycota</taxon>
        <taxon>Pezizomycotina</taxon>
        <taxon>Sordariomycetes</taxon>
        <taxon>Sordariomycetidae</taxon>
        <taxon>Sordariales</taxon>
        <taxon>Lasiosphaeriaceae</taxon>
        <taxon>Lasiosphaeris</taxon>
    </lineage>
</organism>
<name>A0AA40DSP3_9PEZI</name>
<sequence length="83" mass="9516">FDALSYCWGGGGVRVPITLDGRIFWVSQSLFAALRRLRKPDVKYDIWIDAISINQSDLKEKAVQLQLMQDIYRTANKTVVWLG</sequence>
<evidence type="ECO:0000313" key="3">
    <source>
        <dbReference type="Proteomes" id="UP001172102"/>
    </source>
</evidence>
<dbReference type="InterPro" id="IPR010730">
    <property type="entry name" value="HET"/>
</dbReference>
<feature type="non-terminal residue" evidence="2">
    <location>
        <position position="83"/>
    </location>
</feature>
<gene>
    <name evidence="2" type="ORF">B0H67DRAFT_444048</name>
</gene>
<keyword evidence="3" id="KW-1185">Reference proteome</keyword>
<evidence type="ECO:0000313" key="2">
    <source>
        <dbReference type="EMBL" id="KAK0711907.1"/>
    </source>
</evidence>
<dbReference type="InterPro" id="IPR052895">
    <property type="entry name" value="HetReg/Transcr_Mod"/>
</dbReference>
<comment type="caution">
    <text evidence="2">The sequence shown here is derived from an EMBL/GenBank/DDBJ whole genome shotgun (WGS) entry which is preliminary data.</text>
</comment>
<dbReference type="Proteomes" id="UP001172102">
    <property type="component" value="Unassembled WGS sequence"/>
</dbReference>
<dbReference type="Pfam" id="PF06985">
    <property type="entry name" value="HET"/>
    <property type="match status" value="1"/>
</dbReference>
<dbReference type="PANTHER" id="PTHR24148:SF64">
    <property type="entry name" value="HETEROKARYON INCOMPATIBILITY DOMAIN-CONTAINING PROTEIN"/>
    <property type="match status" value="1"/>
</dbReference>
<dbReference type="EMBL" id="JAUKUA010000005">
    <property type="protein sequence ID" value="KAK0711907.1"/>
    <property type="molecule type" value="Genomic_DNA"/>
</dbReference>
<feature type="domain" description="Heterokaryon incompatibility" evidence="1">
    <location>
        <begin position="1"/>
        <end position="83"/>
    </location>
</feature>
<protein>
    <submittedName>
        <fullName evidence="2">Heterokaryon incompatibility</fullName>
    </submittedName>
</protein>
<accession>A0AA40DSP3</accession>
<evidence type="ECO:0000259" key="1">
    <source>
        <dbReference type="Pfam" id="PF06985"/>
    </source>
</evidence>
<dbReference type="AlphaFoldDB" id="A0AA40DSP3"/>
<reference evidence="2" key="1">
    <citation type="submission" date="2023-06" db="EMBL/GenBank/DDBJ databases">
        <title>Genome-scale phylogeny and comparative genomics of the fungal order Sordariales.</title>
        <authorList>
            <consortium name="Lawrence Berkeley National Laboratory"/>
            <person name="Hensen N."/>
            <person name="Bonometti L."/>
            <person name="Westerberg I."/>
            <person name="Brannstrom I.O."/>
            <person name="Guillou S."/>
            <person name="Cros-Aarteil S."/>
            <person name="Calhoun S."/>
            <person name="Haridas S."/>
            <person name="Kuo A."/>
            <person name="Mondo S."/>
            <person name="Pangilinan J."/>
            <person name="Riley R."/>
            <person name="Labutti K."/>
            <person name="Andreopoulos B."/>
            <person name="Lipzen A."/>
            <person name="Chen C."/>
            <person name="Yanf M."/>
            <person name="Daum C."/>
            <person name="Ng V."/>
            <person name="Clum A."/>
            <person name="Steindorff A."/>
            <person name="Ohm R."/>
            <person name="Martin F."/>
            <person name="Silar P."/>
            <person name="Natvig D."/>
            <person name="Lalanne C."/>
            <person name="Gautier V."/>
            <person name="Ament-Velasquez S.L."/>
            <person name="Kruys A."/>
            <person name="Hutchinson M.I."/>
            <person name="Powell A.J."/>
            <person name="Barry K."/>
            <person name="Miller A.N."/>
            <person name="Grigoriev I.V."/>
            <person name="Debuchy R."/>
            <person name="Gladieux P."/>
            <person name="Thoren M.H."/>
            <person name="Johannesson H."/>
        </authorList>
    </citation>
    <scope>NUCLEOTIDE SEQUENCE</scope>
    <source>
        <strain evidence="2">SMH4607-1</strain>
    </source>
</reference>
<feature type="non-terminal residue" evidence="2">
    <location>
        <position position="1"/>
    </location>
</feature>